<dbReference type="InterPro" id="IPR036390">
    <property type="entry name" value="WH_DNA-bd_sf"/>
</dbReference>
<dbReference type="SMART" id="SM00450">
    <property type="entry name" value="RHOD"/>
    <property type="match status" value="1"/>
</dbReference>
<dbReference type="NCBIfam" id="NF033788">
    <property type="entry name" value="HTH_metalloreg"/>
    <property type="match status" value="1"/>
</dbReference>
<dbReference type="CDD" id="cd00158">
    <property type="entry name" value="RHOD"/>
    <property type="match status" value="1"/>
</dbReference>
<dbReference type="PANTHER" id="PTHR43031:SF1">
    <property type="entry name" value="PYRIDINE NUCLEOTIDE-DISULPHIDE OXIDOREDUCTASE"/>
    <property type="match status" value="1"/>
</dbReference>
<dbReference type="RefSeq" id="WP_089302511.1">
    <property type="nucleotide sequence ID" value="NZ_FZNW01000017.1"/>
</dbReference>
<dbReference type="SUPFAM" id="SSF52821">
    <property type="entry name" value="Rhodanese/Cell cycle control phosphatase"/>
    <property type="match status" value="1"/>
</dbReference>
<protein>
    <submittedName>
        <fullName evidence="3">Transcriptional regulator, ArsR family</fullName>
    </submittedName>
</protein>
<dbReference type="Proteomes" id="UP000198348">
    <property type="component" value="Unassembled WGS sequence"/>
</dbReference>
<dbReference type="CDD" id="cd00090">
    <property type="entry name" value="HTH_ARSR"/>
    <property type="match status" value="1"/>
</dbReference>
<dbReference type="Gene3D" id="3.40.250.10">
    <property type="entry name" value="Rhodanese-like domain"/>
    <property type="match status" value="1"/>
</dbReference>
<evidence type="ECO:0000259" key="2">
    <source>
        <dbReference type="PROSITE" id="PS50987"/>
    </source>
</evidence>
<dbReference type="InterPro" id="IPR001763">
    <property type="entry name" value="Rhodanese-like_dom"/>
</dbReference>
<name>A0A238YT96_9PSEU</name>
<dbReference type="SMART" id="SM00418">
    <property type="entry name" value="HTH_ARSR"/>
    <property type="match status" value="1"/>
</dbReference>
<dbReference type="SUPFAM" id="SSF46785">
    <property type="entry name" value="Winged helix' DNA-binding domain"/>
    <property type="match status" value="1"/>
</dbReference>
<dbReference type="PANTHER" id="PTHR43031">
    <property type="entry name" value="FAD-DEPENDENT OXIDOREDUCTASE"/>
    <property type="match status" value="1"/>
</dbReference>
<accession>A0A238YT96</accession>
<organism evidence="3 4">
    <name type="scientific">Haloechinothrix alba</name>
    <dbReference type="NCBI Taxonomy" id="664784"/>
    <lineage>
        <taxon>Bacteria</taxon>
        <taxon>Bacillati</taxon>
        <taxon>Actinomycetota</taxon>
        <taxon>Actinomycetes</taxon>
        <taxon>Pseudonocardiales</taxon>
        <taxon>Pseudonocardiaceae</taxon>
        <taxon>Haloechinothrix</taxon>
    </lineage>
</organism>
<dbReference type="PROSITE" id="PS50987">
    <property type="entry name" value="HTH_ARSR_2"/>
    <property type="match status" value="1"/>
</dbReference>
<dbReference type="InterPro" id="IPR001845">
    <property type="entry name" value="HTH_ArsR_DNA-bd_dom"/>
</dbReference>
<dbReference type="GO" id="GO:0003700">
    <property type="term" value="F:DNA-binding transcription factor activity"/>
    <property type="evidence" value="ECO:0007669"/>
    <property type="project" value="InterPro"/>
</dbReference>
<dbReference type="OrthoDB" id="9800872at2"/>
<evidence type="ECO:0000259" key="1">
    <source>
        <dbReference type="PROSITE" id="PS50206"/>
    </source>
</evidence>
<dbReference type="InterPro" id="IPR011991">
    <property type="entry name" value="ArsR-like_HTH"/>
</dbReference>
<feature type="domain" description="HTH arsR-type" evidence="2">
    <location>
        <begin position="15"/>
        <end position="109"/>
    </location>
</feature>
<sequence length="229" mass="24860">MARQSENGGVGSRVAKNALFDGLATVAKAIASGRRAEILDLLTQGERSVEQVADAIDQSVANTSHHLQVLAGAGLVESQRDGQRVRYRLASARVAELWAAMRDVAAQQVTEVERLASAYLGDRGDLEGIGRAELERRITSGEAVVLDVRPRLEYESGHIPGARSAPLAELDDALAALPRDIDVVAYCRGPYCVFADEAVRKLRAAGYDARRLEDGFPEWEREGRPVTRP</sequence>
<reference evidence="3 4" key="1">
    <citation type="submission" date="2017-06" db="EMBL/GenBank/DDBJ databases">
        <authorList>
            <person name="Kim H.J."/>
            <person name="Triplett B.A."/>
        </authorList>
    </citation>
    <scope>NUCLEOTIDE SEQUENCE [LARGE SCALE GENOMIC DNA]</scope>
    <source>
        <strain evidence="3 4">DSM 45207</strain>
    </source>
</reference>
<dbReference type="InterPro" id="IPR036388">
    <property type="entry name" value="WH-like_DNA-bd_sf"/>
</dbReference>
<dbReference type="Pfam" id="PF00581">
    <property type="entry name" value="Rhodanese"/>
    <property type="match status" value="1"/>
</dbReference>
<evidence type="ECO:0000313" key="3">
    <source>
        <dbReference type="EMBL" id="SNR74355.1"/>
    </source>
</evidence>
<dbReference type="FunFam" id="3.40.250.10:FF:000039">
    <property type="entry name" value="ArsR family transcriptional regulator"/>
    <property type="match status" value="1"/>
</dbReference>
<dbReference type="EMBL" id="FZNW01000017">
    <property type="protein sequence ID" value="SNR74355.1"/>
    <property type="molecule type" value="Genomic_DNA"/>
</dbReference>
<dbReference type="InterPro" id="IPR050229">
    <property type="entry name" value="GlpE_sulfurtransferase"/>
</dbReference>
<proteinExistence type="predicted"/>
<feature type="domain" description="Rhodanese" evidence="1">
    <location>
        <begin position="139"/>
        <end position="228"/>
    </location>
</feature>
<dbReference type="PRINTS" id="PR00778">
    <property type="entry name" value="HTHARSR"/>
</dbReference>
<dbReference type="Gene3D" id="1.10.10.10">
    <property type="entry name" value="Winged helix-like DNA-binding domain superfamily/Winged helix DNA-binding domain"/>
    <property type="match status" value="1"/>
</dbReference>
<dbReference type="PROSITE" id="PS50206">
    <property type="entry name" value="RHODANESE_3"/>
    <property type="match status" value="1"/>
</dbReference>
<evidence type="ECO:0000313" key="4">
    <source>
        <dbReference type="Proteomes" id="UP000198348"/>
    </source>
</evidence>
<dbReference type="InterPro" id="IPR036873">
    <property type="entry name" value="Rhodanese-like_dom_sf"/>
</dbReference>
<dbReference type="Pfam" id="PF01022">
    <property type="entry name" value="HTH_5"/>
    <property type="match status" value="1"/>
</dbReference>
<dbReference type="AlphaFoldDB" id="A0A238YT96"/>
<gene>
    <name evidence="3" type="ORF">SAMN06265360_11728</name>
</gene>
<keyword evidence="4" id="KW-1185">Reference proteome</keyword>